<keyword evidence="1" id="KW-0407">Ion channel</keyword>
<evidence type="ECO:0000259" key="2">
    <source>
        <dbReference type="PROSITE" id="PS50042"/>
    </source>
</evidence>
<dbReference type="GO" id="GO:0044877">
    <property type="term" value="F:protein-containing complex binding"/>
    <property type="evidence" value="ECO:0007669"/>
    <property type="project" value="TreeGrafter"/>
</dbReference>
<evidence type="ECO:0000313" key="4">
    <source>
        <dbReference type="Proteomes" id="UP000653454"/>
    </source>
</evidence>
<dbReference type="GO" id="GO:0005221">
    <property type="term" value="F:intracellularly cyclic nucleotide-activated monoatomic cation channel activity"/>
    <property type="evidence" value="ECO:0007669"/>
    <property type="project" value="InterPro"/>
</dbReference>
<reference evidence="3" key="1">
    <citation type="submission" date="2020-11" db="EMBL/GenBank/DDBJ databases">
        <authorList>
            <person name="Whiteford S."/>
        </authorList>
    </citation>
    <scope>NUCLEOTIDE SEQUENCE</scope>
</reference>
<keyword evidence="1" id="KW-0406">Ion transport</keyword>
<dbReference type="SUPFAM" id="SSF51206">
    <property type="entry name" value="cAMP-binding domain-like"/>
    <property type="match status" value="1"/>
</dbReference>
<dbReference type="PANTHER" id="PTHR45638:SF19">
    <property type="entry name" value="CYCLIC NUCLEOTIDE-BINDING DOMAIN-CONTAINING PROTEIN"/>
    <property type="match status" value="1"/>
</dbReference>
<dbReference type="Proteomes" id="UP000653454">
    <property type="component" value="Unassembled WGS sequence"/>
</dbReference>
<gene>
    <name evidence="3" type="ORF">PLXY2_LOCUS7648</name>
</gene>
<dbReference type="InterPro" id="IPR050866">
    <property type="entry name" value="CNG_cation_channel"/>
</dbReference>
<dbReference type="CDD" id="cd00038">
    <property type="entry name" value="CAP_ED"/>
    <property type="match status" value="1"/>
</dbReference>
<dbReference type="InterPro" id="IPR000595">
    <property type="entry name" value="cNMP-bd_dom"/>
</dbReference>
<comment type="caution">
    <text evidence="3">The sequence shown here is derived from an EMBL/GenBank/DDBJ whole genome shotgun (WGS) entry which is preliminary data.</text>
</comment>
<dbReference type="PROSITE" id="PS50042">
    <property type="entry name" value="CNMP_BINDING_3"/>
    <property type="match status" value="1"/>
</dbReference>
<dbReference type="AlphaFoldDB" id="A0A8S4F783"/>
<feature type="domain" description="Cyclic nucleotide-binding" evidence="2">
    <location>
        <begin position="29"/>
        <end position="98"/>
    </location>
</feature>
<organism evidence="3 4">
    <name type="scientific">Plutella xylostella</name>
    <name type="common">Diamondback moth</name>
    <name type="synonym">Plutella maculipennis</name>
    <dbReference type="NCBI Taxonomy" id="51655"/>
    <lineage>
        <taxon>Eukaryota</taxon>
        <taxon>Metazoa</taxon>
        <taxon>Ecdysozoa</taxon>
        <taxon>Arthropoda</taxon>
        <taxon>Hexapoda</taxon>
        <taxon>Insecta</taxon>
        <taxon>Pterygota</taxon>
        <taxon>Neoptera</taxon>
        <taxon>Endopterygota</taxon>
        <taxon>Lepidoptera</taxon>
        <taxon>Glossata</taxon>
        <taxon>Ditrysia</taxon>
        <taxon>Yponomeutoidea</taxon>
        <taxon>Plutellidae</taxon>
        <taxon>Plutella</taxon>
    </lineage>
</organism>
<evidence type="ECO:0000256" key="1">
    <source>
        <dbReference type="ARBA" id="ARBA00023286"/>
    </source>
</evidence>
<dbReference type="EMBL" id="CAJHNJ030000027">
    <property type="protein sequence ID" value="CAG9122541.1"/>
    <property type="molecule type" value="Genomic_DNA"/>
</dbReference>
<protein>
    <submittedName>
        <fullName evidence="3">(diamondback moth) hypothetical protein</fullName>
    </submittedName>
</protein>
<dbReference type="Gene3D" id="2.60.120.10">
    <property type="entry name" value="Jelly Rolls"/>
    <property type="match status" value="1"/>
</dbReference>
<evidence type="ECO:0000313" key="3">
    <source>
        <dbReference type="EMBL" id="CAG9122541.1"/>
    </source>
</evidence>
<proteinExistence type="predicted"/>
<dbReference type="GO" id="GO:0005249">
    <property type="term" value="F:voltage-gated potassium channel activity"/>
    <property type="evidence" value="ECO:0007669"/>
    <property type="project" value="TreeGrafter"/>
</dbReference>
<dbReference type="InterPro" id="IPR014710">
    <property type="entry name" value="RmlC-like_jellyroll"/>
</dbReference>
<keyword evidence="4" id="KW-1185">Reference proteome</keyword>
<accession>A0A8S4F783</accession>
<dbReference type="InterPro" id="IPR018490">
    <property type="entry name" value="cNMP-bd_dom_sf"/>
</dbReference>
<keyword evidence="1" id="KW-1071">Ligand-gated ion channel</keyword>
<sequence length="111" mass="12520">MNSWVNRAFTYHWQLMQAAYGSHINSCVIFAGAAPQLRRTLASRLRHCVYFPEDCIAQCGRADRCLYFIHRGEVEVLTVHPNLTESVYDVLGPEDSFGIAQVGVILSIIYA</sequence>
<keyword evidence="1" id="KW-0813">Transport</keyword>
<dbReference type="PANTHER" id="PTHR45638">
    <property type="entry name" value="CYCLIC NUCLEOTIDE-GATED CATION CHANNEL SUBUNIT A"/>
    <property type="match status" value="1"/>
</dbReference>
<name>A0A8S4F783_PLUXY</name>
<dbReference type="Pfam" id="PF00027">
    <property type="entry name" value="cNMP_binding"/>
    <property type="match status" value="1"/>
</dbReference>